<feature type="transmembrane region" description="Helical" evidence="10">
    <location>
        <begin position="129"/>
        <end position="147"/>
    </location>
</feature>
<dbReference type="Gene3D" id="3.50.50.60">
    <property type="entry name" value="FAD/NAD(P)-binding domain"/>
    <property type="match status" value="2"/>
</dbReference>
<dbReference type="AlphaFoldDB" id="A0A1A8TLT0"/>
<dbReference type="STRING" id="295068.MAQ5080_03008"/>
<evidence type="ECO:0000256" key="10">
    <source>
        <dbReference type="SAM" id="Phobius"/>
    </source>
</evidence>
<feature type="transmembrane region" description="Helical" evidence="10">
    <location>
        <begin position="197"/>
        <end position="215"/>
    </location>
</feature>
<evidence type="ECO:0000259" key="13">
    <source>
        <dbReference type="Pfam" id="PF09335"/>
    </source>
</evidence>
<dbReference type="InterPro" id="IPR004099">
    <property type="entry name" value="Pyr_nucl-diS_OxRdtase_dimer"/>
</dbReference>
<evidence type="ECO:0000256" key="7">
    <source>
        <dbReference type="ARBA" id="ARBA00023157"/>
    </source>
</evidence>
<dbReference type="PRINTS" id="PR00411">
    <property type="entry name" value="PNDRDTASEI"/>
</dbReference>
<keyword evidence="15" id="KW-1185">Reference proteome</keyword>
<accession>A0A1A8TLT0</accession>
<dbReference type="RefSeq" id="WP_067211476.1">
    <property type="nucleotide sequence ID" value="NZ_FLOC01000019.1"/>
</dbReference>
<dbReference type="PROSITE" id="PS00076">
    <property type="entry name" value="PYRIDINE_REDOX_1"/>
    <property type="match status" value="1"/>
</dbReference>
<dbReference type="EC" id="1.8.1.4" evidence="14"/>
<dbReference type="InterPro" id="IPR016156">
    <property type="entry name" value="FAD/NAD-linked_Rdtase_dimer_sf"/>
</dbReference>
<evidence type="ECO:0000256" key="9">
    <source>
        <dbReference type="RuleBase" id="RU003691"/>
    </source>
</evidence>
<keyword evidence="10" id="KW-1133">Transmembrane helix</keyword>
<evidence type="ECO:0000256" key="5">
    <source>
        <dbReference type="ARBA" id="ARBA00022857"/>
    </source>
</evidence>
<feature type="transmembrane region" description="Helical" evidence="10">
    <location>
        <begin position="44"/>
        <end position="64"/>
    </location>
</feature>
<evidence type="ECO:0000256" key="8">
    <source>
        <dbReference type="ARBA" id="ARBA00023284"/>
    </source>
</evidence>
<dbReference type="GO" id="GO:0005886">
    <property type="term" value="C:plasma membrane"/>
    <property type="evidence" value="ECO:0007669"/>
    <property type="project" value="UniProtKB-ARBA"/>
</dbReference>
<comment type="similarity">
    <text evidence="2 9">Belongs to the class-I pyridine nucleotide-disulfide oxidoreductase family.</text>
</comment>
<dbReference type="GO" id="GO:0003955">
    <property type="term" value="F:NAD(P)H dehydrogenase (quinone) activity"/>
    <property type="evidence" value="ECO:0007669"/>
    <property type="project" value="TreeGrafter"/>
</dbReference>
<evidence type="ECO:0000259" key="11">
    <source>
        <dbReference type="Pfam" id="PF02852"/>
    </source>
</evidence>
<keyword evidence="4 9" id="KW-0274">FAD</keyword>
<feature type="transmembrane region" description="Helical" evidence="10">
    <location>
        <begin position="76"/>
        <end position="100"/>
    </location>
</feature>
<sequence>MKKISLALVLLAIASLVFWQFHDFLTLDAMQQNLGQFQQWRDQQPLLITLAFFVLYVLVTALSIPGATLMTLAGGALFGLGWGLAIISFASTLGATLAFIGARYFLRDWVQGRFQQRLKAINQGVEQDGAFYLFTLRLVPVFPFFLINLLMGLTPLKTWTFYWVSQVGMLAGTAVYVNAGTQLAQIDGLGAIVSPSLLFSFALLGFFPWLAKLLLSLIKKRRVYQKFSPPKNFDRNLIVIGAGAAGLVSAYIGATVKAKVTLIEQAHMGGDCLNFGCVPSKALIKSAKVAAQMRHAERYGLTSATPQFSFKQVMARVQQVIAQIEPHDSIERYTQLGVEVRQGHAKLLDPWRVELTDTNGSKHTLTSRSIIIATGARPFIPEIKGLKQVPFVTSDTLWKTFNRLDTPPKRFLVLGGGPIGCELSQAMQRLGSQVTLIEKSEYLLSKEDKDISTLVRETLEAEGIQVFTNTAVEYFESAAGVSKAYLKQQDNHTSTLEFDVVLVALGRQARLEGFGLEALGIQTQRTIETNEYLETLYPNILAAGDVAGPYQLTHVAAHQAWYASVNALFGQFKRFKADYRVIPAVTFVDPQVARVGLNETEATAKGIAYEVTQYDVSDLDRAITESSAKGLIKVLTEPNKDRILGVTIVAENAGEMLPEFVLAMKHGLGLNKILGTIHAYPTWAEANKYAAGEWKKAHAPARLMPWLARYHAWRRKG</sequence>
<dbReference type="InterPro" id="IPR023753">
    <property type="entry name" value="FAD/NAD-binding_dom"/>
</dbReference>
<dbReference type="Gene3D" id="3.30.390.30">
    <property type="match status" value="1"/>
</dbReference>
<dbReference type="PANTHER" id="PTHR43014:SF2">
    <property type="entry name" value="MERCURIC REDUCTASE"/>
    <property type="match status" value="1"/>
</dbReference>
<dbReference type="SUPFAM" id="SSF51905">
    <property type="entry name" value="FAD/NAD(P)-binding domain"/>
    <property type="match status" value="1"/>
</dbReference>
<feature type="domain" description="FAD/NAD(P)-binding" evidence="12">
    <location>
        <begin position="236"/>
        <end position="560"/>
    </location>
</feature>
<feature type="domain" description="VTT" evidence="13">
    <location>
        <begin position="65"/>
        <end position="181"/>
    </location>
</feature>
<dbReference type="InterPro" id="IPR032816">
    <property type="entry name" value="VTT_dom"/>
</dbReference>
<dbReference type="SUPFAM" id="SSF55424">
    <property type="entry name" value="FAD/NAD-linked reductases, dimerisation (C-terminal) domain"/>
    <property type="match status" value="1"/>
</dbReference>
<evidence type="ECO:0000259" key="12">
    <source>
        <dbReference type="Pfam" id="PF07992"/>
    </source>
</evidence>
<dbReference type="Pfam" id="PF02852">
    <property type="entry name" value="Pyr_redox_dim"/>
    <property type="match status" value="1"/>
</dbReference>
<keyword evidence="7" id="KW-1015">Disulfide bond</keyword>
<comment type="cofactor">
    <cofactor evidence="1">
        <name>FAD</name>
        <dbReference type="ChEBI" id="CHEBI:57692"/>
    </cofactor>
</comment>
<name>A0A1A8TLT0_9GAMM</name>
<evidence type="ECO:0000256" key="6">
    <source>
        <dbReference type="ARBA" id="ARBA00023002"/>
    </source>
</evidence>
<protein>
    <submittedName>
        <fullName evidence="14">Dihydrolipoyl dehydrogenase</fullName>
        <ecNumber evidence="14">1.8.1.4</ecNumber>
    </submittedName>
</protein>
<dbReference type="PRINTS" id="PR00368">
    <property type="entry name" value="FADPNR"/>
</dbReference>
<evidence type="ECO:0000256" key="1">
    <source>
        <dbReference type="ARBA" id="ARBA00001974"/>
    </source>
</evidence>
<keyword evidence="10" id="KW-0472">Membrane</keyword>
<reference evidence="14 15" key="1">
    <citation type="submission" date="2016-06" db="EMBL/GenBank/DDBJ databases">
        <authorList>
            <person name="Kjaerup R.B."/>
            <person name="Dalgaard T.S."/>
            <person name="Juul-Madsen H.R."/>
        </authorList>
    </citation>
    <scope>NUCLEOTIDE SEQUENCE [LARGE SCALE GENOMIC DNA]</scope>
    <source>
        <strain evidence="14 15">CECT 5080</strain>
    </source>
</reference>
<evidence type="ECO:0000256" key="3">
    <source>
        <dbReference type="ARBA" id="ARBA00022630"/>
    </source>
</evidence>
<evidence type="ECO:0000313" key="15">
    <source>
        <dbReference type="Proteomes" id="UP000092627"/>
    </source>
</evidence>
<keyword evidence="5" id="KW-0521">NADP</keyword>
<dbReference type="Proteomes" id="UP000092627">
    <property type="component" value="Unassembled WGS sequence"/>
</dbReference>
<dbReference type="EMBL" id="FLOC01000019">
    <property type="protein sequence ID" value="SBS34894.1"/>
    <property type="molecule type" value="Genomic_DNA"/>
</dbReference>
<proteinExistence type="inferred from homology"/>
<dbReference type="Pfam" id="PF07992">
    <property type="entry name" value="Pyr_redox_2"/>
    <property type="match status" value="1"/>
</dbReference>
<evidence type="ECO:0000256" key="4">
    <source>
        <dbReference type="ARBA" id="ARBA00022827"/>
    </source>
</evidence>
<dbReference type="GO" id="GO:0004148">
    <property type="term" value="F:dihydrolipoyl dehydrogenase (NADH) activity"/>
    <property type="evidence" value="ECO:0007669"/>
    <property type="project" value="UniProtKB-EC"/>
</dbReference>
<gene>
    <name evidence="14" type="primary">lpd_3</name>
    <name evidence="14" type="ORF">MAQ5080_03008</name>
</gene>
<dbReference type="PANTHER" id="PTHR43014">
    <property type="entry name" value="MERCURIC REDUCTASE"/>
    <property type="match status" value="1"/>
</dbReference>
<keyword evidence="10" id="KW-0812">Transmembrane</keyword>
<dbReference type="OrthoDB" id="9800167at2"/>
<evidence type="ECO:0000313" key="14">
    <source>
        <dbReference type="EMBL" id="SBS34894.1"/>
    </source>
</evidence>
<dbReference type="FunFam" id="3.30.390.30:FF:000001">
    <property type="entry name" value="Dihydrolipoyl dehydrogenase"/>
    <property type="match status" value="1"/>
</dbReference>
<organism evidence="14 15">
    <name type="scientific">Marinomonas aquimarina</name>
    <dbReference type="NCBI Taxonomy" id="295068"/>
    <lineage>
        <taxon>Bacteria</taxon>
        <taxon>Pseudomonadati</taxon>
        <taxon>Pseudomonadota</taxon>
        <taxon>Gammaproteobacteria</taxon>
        <taxon>Oceanospirillales</taxon>
        <taxon>Oceanospirillaceae</taxon>
        <taxon>Marinomonas</taxon>
    </lineage>
</organism>
<keyword evidence="8 9" id="KW-0676">Redox-active center</keyword>
<dbReference type="Pfam" id="PF09335">
    <property type="entry name" value="VTT_dom"/>
    <property type="match status" value="1"/>
</dbReference>
<keyword evidence="3 9" id="KW-0285">Flavoprotein</keyword>
<feature type="transmembrane region" description="Helical" evidence="10">
    <location>
        <begin position="159"/>
        <end position="177"/>
    </location>
</feature>
<evidence type="ECO:0000256" key="2">
    <source>
        <dbReference type="ARBA" id="ARBA00007532"/>
    </source>
</evidence>
<feature type="domain" description="Pyridine nucleotide-disulphide oxidoreductase dimerisation" evidence="11">
    <location>
        <begin position="582"/>
        <end position="690"/>
    </location>
</feature>
<feature type="transmembrane region" description="Helical" evidence="10">
    <location>
        <begin position="236"/>
        <end position="254"/>
    </location>
</feature>
<dbReference type="InterPro" id="IPR012999">
    <property type="entry name" value="Pyr_OxRdtase_I_AS"/>
</dbReference>
<dbReference type="InterPro" id="IPR036188">
    <property type="entry name" value="FAD/NAD-bd_sf"/>
</dbReference>
<keyword evidence="6 9" id="KW-0560">Oxidoreductase</keyword>
<dbReference type="GO" id="GO:0050660">
    <property type="term" value="F:flavin adenine dinucleotide binding"/>
    <property type="evidence" value="ECO:0007669"/>
    <property type="project" value="TreeGrafter"/>
</dbReference>